<dbReference type="Gene3D" id="3.40.630.30">
    <property type="match status" value="2"/>
</dbReference>
<dbReference type="SUPFAM" id="SSF55718">
    <property type="entry name" value="SCP-like"/>
    <property type="match status" value="1"/>
</dbReference>
<dbReference type="PANTHER" id="PTHR37817:SF1">
    <property type="entry name" value="N-ACETYLTRANSFERASE EIS"/>
    <property type="match status" value="1"/>
</dbReference>
<dbReference type="AlphaFoldDB" id="A0A841SW97"/>
<proteinExistence type="predicted"/>
<accession>A0A841SW97</accession>
<evidence type="ECO:0000313" key="2">
    <source>
        <dbReference type="EMBL" id="MBB6636543.1"/>
    </source>
</evidence>
<dbReference type="Pfam" id="PF17668">
    <property type="entry name" value="Acetyltransf_17"/>
    <property type="match status" value="1"/>
</dbReference>
<dbReference type="InterPro" id="IPR000182">
    <property type="entry name" value="GNAT_dom"/>
</dbReference>
<dbReference type="InterPro" id="IPR041380">
    <property type="entry name" value="Acetyltransf_17"/>
</dbReference>
<dbReference type="InterPro" id="IPR016181">
    <property type="entry name" value="Acyl_CoA_acyltransferase"/>
</dbReference>
<dbReference type="PANTHER" id="PTHR37817">
    <property type="entry name" value="N-ACETYLTRANSFERASE EIS"/>
    <property type="match status" value="1"/>
</dbReference>
<dbReference type="InterPro" id="IPR025559">
    <property type="entry name" value="Eis_dom"/>
</dbReference>
<sequence length="388" mass="44389">MQIRQLTERDFDEQISLSEFAFQYRLSADERDAKREKFRPEQSWGAFDEQDRLLSQLTILPLECWVGGRALKMGGIAGVSTWPEARRMNCVTQLLANSLSHMREQGQTISMLHPFSVPFYRKFGWELTIEQKKYEVETALLPKRKDEPGRMEAIDKRGESLNELYETFASTYQGALKRDADWWANRVLVKPGRVSAWRNEGGALEGYLFYEAKEGVVTVRDWAALNEEARSALWTFLANHDSMAKTIRLEAPIDDGLSFLLPDPRGVRQEVHSYFMSRIVDVEGFVRQYPFAEAPANEELTIRVTDEHAPWNHNVFKITWEKDGTASAAATEGEAEASCHIRALAAMLLGNRRPQWLYRSGLLAGSPEAAKLLERRIPAHTPFLPDFF</sequence>
<dbReference type="SUPFAM" id="SSF55729">
    <property type="entry name" value="Acyl-CoA N-acyltransferases (Nat)"/>
    <property type="match status" value="1"/>
</dbReference>
<feature type="domain" description="N-acetyltransferase" evidence="1">
    <location>
        <begin position="1"/>
        <end position="147"/>
    </location>
</feature>
<keyword evidence="3" id="KW-1185">Reference proteome</keyword>
<dbReference type="InterPro" id="IPR051554">
    <property type="entry name" value="Acetyltransferase_Eis"/>
</dbReference>
<protein>
    <submittedName>
        <fullName evidence="2">GNAT family N-acetyltransferase</fullName>
    </submittedName>
</protein>
<gene>
    <name evidence="2" type="ORF">H7B67_20670</name>
</gene>
<dbReference type="Gene3D" id="3.30.1050.10">
    <property type="entry name" value="SCP2 sterol-binding domain"/>
    <property type="match status" value="1"/>
</dbReference>
<organism evidence="2 3">
    <name type="scientific">Cohnella thailandensis</name>
    <dbReference type="NCBI Taxonomy" id="557557"/>
    <lineage>
        <taxon>Bacteria</taxon>
        <taxon>Bacillati</taxon>
        <taxon>Bacillota</taxon>
        <taxon>Bacilli</taxon>
        <taxon>Bacillales</taxon>
        <taxon>Paenibacillaceae</taxon>
        <taxon>Cohnella</taxon>
    </lineage>
</organism>
<dbReference type="Pfam" id="PF13527">
    <property type="entry name" value="Acetyltransf_9"/>
    <property type="match status" value="1"/>
</dbReference>
<evidence type="ECO:0000313" key="3">
    <source>
        <dbReference type="Proteomes" id="UP000535838"/>
    </source>
</evidence>
<dbReference type="GO" id="GO:0030649">
    <property type="term" value="P:aminoglycoside antibiotic catabolic process"/>
    <property type="evidence" value="ECO:0007669"/>
    <property type="project" value="TreeGrafter"/>
</dbReference>
<dbReference type="Pfam" id="PF13530">
    <property type="entry name" value="SCP2_2"/>
    <property type="match status" value="1"/>
</dbReference>
<dbReference type="EMBL" id="JACJVQ010000018">
    <property type="protein sequence ID" value="MBB6636543.1"/>
    <property type="molecule type" value="Genomic_DNA"/>
</dbReference>
<dbReference type="PROSITE" id="PS51186">
    <property type="entry name" value="GNAT"/>
    <property type="match status" value="1"/>
</dbReference>
<keyword evidence="2" id="KW-0808">Transferase</keyword>
<name>A0A841SW97_9BACL</name>
<dbReference type="RefSeq" id="WP_185121762.1">
    <property type="nucleotide sequence ID" value="NZ_JACJVQ010000018.1"/>
</dbReference>
<dbReference type="GO" id="GO:0034069">
    <property type="term" value="F:aminoglycoside N-acetyltransferase activity"/>
    <property type="evidence" value="ECO:0007669"/>
    <property type="project" value="TreeGrafter"/>
</dbReference>
<evidence type="ECO:0000259" key="1">
    <source>
        <dbReference type="PROSITE" id="PS51186"/>
    </source>
</evidence>
<dbReference type="InterPro" id="IPR036527">
    <property type="entry name" value="SCP2_sterol-bd_dom_sf"/>
</dbReference>
<dbReference type="Proteomes" id="UP000535838">
    <property type="component" value="Unassembled WGS sequence"/>
</dbReference>
<comment type="caution">
    <text evidence="2">The sequence shown here is derived from an EMBL/GenBank/DDBJ whole genome shotgun (WGS) entry which is preliminary data.</text>
</comment>
<reference evidence="2 3" key="1">
    <citation type="submission" date="2020-08" db="EMBL/GenBank/DDBJ databases">
        <title>Cohnella phylogeny.</title>
        <authorList>
            <person name="Dunlap C."/>
        </authorList>
    </citation>
    <scope>NUCLEOTIDE SEQUENCE [LARGE SCALE GENOMIC DNA]</scope>
    <source>
        <strain evidence="2 3">DSM 25241</strain>
    </source>
</reference>